<evidence type="ECO:0000256" key="2">
    <source>
        <dbReference type="SAM" id="Phobius"/>
    </source>
</evidence>
<dbReference type="STRING" id="690850.Desaf_1323"/>
<dbReference type="EMBL" id="CP003221">
    <property type="protein sequence ID" value="EGJ49662.1"/>
    <property type="molecule type" value="Genomic_DNA"/>
</dbReference>
<dbReference type="KEGG" id="daf:Desaf_1323"/>
<keyword evidence="2" id="KW-0812">Transmembrane</keyword>
<protein>
    <recommendedName>
        <fullName evidence="5">Phage shock protein B</fullName>
    </recommendedName>
</protein>
<feature type="coiled-coil region" evidence="1">
    <location>
        <begin position="51"/>
        <end position="78"/>
    </location>
</feature>
<dbReference type="RefSeq" id="WP_014259456.1">
    <property type="nucleotide sequence ID" value="NC_016629.1"/>
</dbReference>
<evidence type="ECO:0000313" key="3">
    <source>
        <dbReference type="EMBL" id="EGJ49662.1"/>
    </source>
</evidence>
<sequence>MEEFFFFLATTVAAGAKVIVVIIVGFFVLAALKIVFGGSRLRNGSDEARQVQELHQGLERLESRLDALETILLEDKEARRP</sequence>
<keyword evidence="4" id="KW-1185">Reference proteome</keyword>
<evidence type="ECO:0000256" key="1">
    <source>
        <dbReference type="SAM" id="Coils"/>
    </source>
</evidence>
<reference evidence="3 4" key="1">
    <citation type="journal article" date="2011" name="J. Bacteriol.">
        <title>Genome sequence of the mercury-methylating and pleomorphic Desulfovibrio africanus Strain Walvis Bay.</title>
        <authorList>
            <person name="Brown S.D."/>
            <person name="Wall J.D."/>
            <person name="Kucken A.M."/>
            <person name="Gilmour C.C."/>
            <person name="Podar M."/>
            <person name="Brandt C.C."/>
            <person name="Teshima H."/>
            <person name="Detter J.C."/>
            <person name="Han C.S."/>
            <person name="Land M.L."/>
            <person name="Lucas S."/>
            <person name="Han J."/>
            <person name="Pennacchio L."/>
            <person name="Nolan M."/>
            <person name="Pitluck S."/>
            <person name="Woyke T."/>
            <person name="Goodwin L."/>
            <person name="Palumbo A.V."/>
            <person name="Elias D.A."/>
        </authorList>
    </citation>
    <scope>NUCLEOTIDE SEQUENCE [LARGE SCALE GENOMIC DNA]</scope>
    <source>
        <strain evidence="3 4">Walvis Bay</strain>
    </source>
</reference>
<keyword evidence="1" id="KW-0175">Coiled coil</keyword>
<dbReference type="HOGENOM" id="CLU_2568211_0_0_7"/>
<name>F3YZ17_DESAF</name>
<evidence type="ECO:0000313" key="4">
    <source>
        <dbReference type="Proteomes" id="UP000007844"/>
    </source>
</evidence>
<keyword evidence="2" id="KW-1133">Transmembrane helix</keyword>
<accession>F3YZ17</accession>
<proteinExistence type="predicted"/>
<dbReference type="AlphaFoldDB" id="F3YZ17"/>
<keyword evidence="2" id="KW-0472">Membrane</keyword>
<gene>
    <name evidence="3" type="ORF">Desaf_1323</name>
</gene>
<dbReference type="Proteomes" id="UP000007844">
    <property type="component" value="Chromosome"/>
</dbReference>
<evidence type="ECO:0008006" key="5">
    <source>
        <dbReference type="Google" id="ProtNLM"/>
    </source>
</evidence>
<organism evidence="3 4">
    <name type="scientific">Desulfocurvibacter africanus subsp. africanus str. Walvis Bay</name>
    <dbReference type="NCBI Taxonomy" id="690850"/>
    <lineage>
        <taxon>Bacteria</taxon>
        <taxon>Pseudomonadati</taxon>
        <taxon>Thermodesulfobacteriota</taxon>
        <taxon>Desulfovibrionia</taxon>
        <taxon>Desulfovibrionales</taxon>
        <taxon>Desulfovibrionaceae</taxon>
        <taxon>Desulfocurvibacter</taxon>
    </lineage>
</organism>
<feature type="transmembrane region" description="Helical" evidence="2">
    <location>
        <begin position="6"/>
        <end position="32"/>
    </location>
</feature>